<evidence type="ECO:0000259" key="4">
    <source>
        <dbReference type="Pfam" id="PF00155"/>
    </source>
</evidence>
<dbReference type="GO" id="GO:0009102">
    <property type="term" value="P:biotin biosynthetic process"/>
    <property type="evidence" value="ECO:0007669"/>
    <property type="project" value="TreeGrafter"/>
</dbReference>
<dbReference type="Pfam" id="PF00155">
    <property type="entry name" value="Aminotran_1_2"/>
    <property type="match status" value="1"/>
</dbReference>
<evidence type="ECO:0000256" key="1">
    <source>
        <dbReference type="ARBA" id="ARBA00001933"/>
    </source>
</evidence>
<keyword evidence="3" id="KW-0663">Pyridoxal phosphate</keyword>
<dbReference type="OrthoDB" id="9807157at2"/>
<dbReference type="Gene3D" id="3.90.1150.10">
    <property type="entry name" value="Aspartate Aminotransferase, domain 1"/>
    <property type="match status" value="1"/>
</dbReference>
<proteinExistence type="predicted"/>
<accession>A0A2Z6IA35</accession>
<dbReference type="InterPro" id="IPR015421">
    <property type="entry name" value="PyrdxlP-dep_Trfase_major"/>
</dbReference>
<comment type="cofactor">
    <cofactor evidence="1">
        <name>pyridoxal 5'-phosphate</name>
        <dbReference type="ChEBI" id="CHEBI:597326"/>
    </cofactor>
</comment>
<evidence type="ECO:0000313" key="5">
    <source>
        <dbReference type="EMBL" id="BBF23269.1"/>
    </source>
</evidence>
<sequence>MSALSDSADNPATSFPCEAAPERAAHGSRFRLLAGAFSQSIAHGLSDIDARGLRRSTRATDSRSENDSKNAPLVNLIGNDALGIGADLESARAFLETVPDTLFRFSASASRVLSGSSAAHDALEAELARRYGRPDGVLLFQSGWHANSGLLAALTRAAPHKTAILLDREIHASFIDGMTLARAQGATVQRFAHNDVKHLEHFVEKFSETHDAVVIVTESLFSMGGDTAPLRELAQLRERHPKTILVLDEAHAFAAYGPTGLGLAEAEGVLDAIDVVIGTFGKATGTAGAFVATTAELRAWLASTHRPSVYSTALPPLLVARTLDVIRNLEAYAPKRERLHALSAHIREVLGLTGPVTHIIPVPLGTVERATAAARALRDAGFEAGLVRPPTVRIPGLRVSLNASLTDEEAKRLIDALSEVLGTLGEKDAREADRAH</sequence>
<organism evidence="5 6">
    <name type="scientific">Sutterella megalosphaeroides</name>
    <dbReference type="NCBI Taxonomy" id="2494234"/>
    <lineage>
        <taxon>Bacteria</taxon>
        <taxon>Pseudomonadati</taxon>
        <taxon>Pseudomonadota</taxon>
        <taxon>Betaproteobacteria</taxon>
        <taxon>Burkholderiales</taxon>
        <taxon>Sutterellaceae</taxon>
        <taxon>Sutterella</taxon>
    </lineage>
</organism>
<dbReference type="KEGG" id="sutt:SUTMEG_11600"/>
<protein>
    <submittedName>
        <fullName evidence="5">8-amino-7-oxononanoate synthase</fullName>
    </submittedName>
</protein>
<dbReference type="GO" id="GO:0008710">
    <property type="term" value="F:8-amino-7-oxononanoate synthase activity"/>
    <property type="evidence" value="ECO:0007669"/>
    <property type="project" value="TreeGrafter"/>
</dbReference>
<gene>
    <name evidence="5" type="ORF">SUTMEG_11600</name>
</gene>
<dbReference type="AlphaFoldDB" id="A0A2Z6IA35"/>
<dbReference type="InterPro" id="IPR015424">
    <property type="entry name" value="PyrdxlP-dep_Trfase"/>
</dbReference>
<dbReference type="InterPro" id="IPR015422">
    <property type="entry name" value="PyrdxlP-dep_Trfase_small"/>
</dbReference>
<dbReference type="PANTHER" id="PTHR13693:SF100">
    <property type="entry name" value="8-AMINO-7-OXONONANOATE SYNTHASE"/>
    <property type="match status" value="1"/>
</dbReference>
<dbReference type="SUPFAM" id="SSF53383">
    <property type="entry name" value="PLP-dependent transferases"/>
    <property type="match status" value="1"/>
</dbReference>
<reference evidence="5 6" key="1">
    <citation type="journal article" date="2018" name="Int. J. Syst. Evol. Microbiol.">
        <title>Mesosutterella multiformis gen. nov., sp. nov., a member of the family Sutterellaceae and Sutterella megalosphaeroides sp. nov., isolated from human faeces.</title>
        <authorList>
            <person name="Sakamoto M."/>
            <person name="Ikeyama N."/>
            <person name="Kunihiro T."/>
            <person name="Iino T."/>
            <person name="Yuki M."/>
            <person name="Ohkuma M."/>
        </authorList>
    </citation>
    <scope>NUCLEOTIDE SEQUENCE [LARGE SCALE GENOMIC DNA]</scope>
    <source>
        <strain evidence="5 6">6FBBBH3</strain>
    </source>
</reference>
<dbReference type="GO" id="GO:0030170">
    <property type="term" value="F:pyridoxal phosphate binding"/>
    <property type="evidence" value="ECO:0007669"/>
    <property type="project" value="InterPro"/>
</dbReference>
<keyword evidence="2" id="KW-0808">Transferase</keyword>
<dbReference type="InterPro" id="IPR050087">
    <property type="entry name" value="AON_synthase_class-II"/>
</dbReference>
<evidence type="ECO:0000256" key="3">
    <source>
        <dbReference type="ARBA" id="ARBA00022898"/>
    </source>
</evidence>
<dbReference type="PANTHER" id="PTHR13693">
    <property type="entry name" value="CLASS II AMINOTRANSFERASE/8-AMINO-7-OXONONANOATE SYNTHASE"/>
    <property type="match status" value="1"/>
</dbReference>
<dbReference type="Proteomes" id="UP000271003">
    <property type="component" value="Chromosome"/>
</dbReference>
<name>A0A2Z6IA35_9BURK</name>
<feature type="domain" description="Aminotransferase class I/classII large" evidence="4">
    <location>
        <begin position="98"/>
        <end position="417"/>
    </location>
</feature>
<dbReference type="InterPro" id="IPR004839">
    <property type="entry name" value="Aminotransferase_I/II_large"/>
</dbReference>
<dbReference type="EMBL" id="AP018786">
    <property type="protein sequence ID" value="BBF23269.1"/>
    <property type="molecule type" value="Genomic_DNA"/>
</dbReference>
<dbReference type="Gene3D" id="3.40.640.10">
    <property type="entry name" value="Type I PLP-dependent aspartate aminotransferase-like (Major domain)"/>
    <property type="match status" value="1"/>
</dbReference>
<dbReference type="RefSeq" id="WP_120176896.1">
    <property type="nucleotide sequence ID" value="NZ_AP018786.1"/>
</dbReference>
<evidence type="ECO:0000313" key="6">
    <source>
        <dbReference type="Proteomes" id="UP000271003"/>
    </source>
</evidence>
<keyword evidence="6" id="KW-1185">Reference proteome</keyword>
<evidence type="ECO:0000256" key="2">
    <source>
        <dbReference type="ARBA" id="ARBA00022679"/>
    </source>
</evidence>